<dbReference type="GO" id="GO:0042981">
    <property type="term" value="P:regulation of apoptotic process"/>
    <property type="evidence" value="ECO:0007669"/>
    <property type="project" value="InterPro"/>
</dbReference>
<feature type="compositionally biased region" description="Polar residues" evidence="2">
    <location>
        <begin position="95"/>
        <end position="105"/>
    </location>
</feature>
<dbReference type="GO" id="GO:0070513">
    <property type="term" value="F:death domain binding"/>
    <property type="evidence" value="ECO:0007669"/>
    <property type="project" value="InterPro"/>
</dbReference>
<reference evidence="4" key="1">
    <citation type="submission" date="2022-01" db="EMBL/GenBank/DDBJ databases">
        <authorList>
            <person name="Braso-Vives M."/>
        </authorList>
    </citation>
    <scope>NUCLEOTIDE SEQUENCE</scope>
</reference>
<feature type="compositionally biased region" description="Basic and acidic residues" evidence="2">
    <location>
        <begin position="109"/>
        <end position="120"/>
    </location>
</feature>
<evidence type="ECO:0000313" key="5">
    <source>
        <dbReference type="Proteomes" id="UP000838412"/>
    </source>
</evidence>
<dbReference type="InterPro" id="IPR037939">
    <property type="entry name" value="CRADD"/>
</dbReference>
<feature type="compositionally biased region" description="Basic residues" evidence="2">
    <location>
        <begin position="456"/>
        <end position="467"/>
    </location>
</feature>
<name>A0A8K0EAQ8_BRALA</name>
<feature type="region of interest" description="Disordered" evidence="2">
    <location>
        <begin position="332"/>
        <end position="360"/>
    </location>
</feature>
<organism evidence="4 5">
    <name type="scientific">Branchiostoma lanceolatum</name>
    <name type="common">Common lancelet</name>
    <name type="synonym">Amphioxus lanceolatum</name>
    <dbReference type="NCBI Taxonomy" id="7740"/>
    <lineage>
        <taxon>Eukaryota</taxon>
        <taxon>Metazoa</taxon>
        <taxon>Chordata</taxon>
        <taxon>Cephalochordata</taxon>
        <taxon>Leptocardii</taxon>
        <taxon>Amphioxiformes</taxon>
        <taxon>Branchiostomatidae</taxon>
        <taxon>Branchiostoma</taxon>
    </lineage>
</organism>
<feature type="compositionally biased region" description="Polar residues" evidence="2">
    <location>
        <begin position="652"/>
        <end position="698"/>
    </location>
</feature>
<dbReference type="PANTHER" id="PTHR15034:SF5">
    <property type="entry name" value="DEATH DOMAIN-CONTAINING PROTEIN CRADD"/>
    <property type="match status" value="1"/>
</dbReference>
<keyword evidence="5" id="KW-1185">Reference proteome</keyword>
<dbReference type="Proteomes" id="UP000838412">
    <property type="component" value="Chromosome 14"/>
</dbReference>
<feature type="region of interest" description="Disordered" evidence="2">
    <location>
        <begin position="447"/>
        <end position="698"/>
    </location>
</feature>
<feature type="compositionally biased region" description="Polar residues" evidence="2">
    <location>
        <begin position="529"/>
        <end position="548"/>
    </location>
</feature>
<keyword evidence="1" id="KW-0175">Coiled coil</keyword>
<dbReference type="InterPro" id="IPR011029">
    <property type="entry name" value="DEATH-like_dom_sf"/>
</dbReference>
<dbReference type="SUPFAM" id="SSF47986">
    <property type="entry name" value="DEATH domain"/>
    <property type="match status" value="1"/>
</dbReference>
<dbReference type="PROSITE" id="PS50209">
    <property type="entry name" value="CARD"/>
    <property type="match status" value="1"/>
</dbReference>
<feature type="domain" description="CARD" evidence="3">
    <location>
        <begin position="3"/>
        <end position="92"/>
    </location>
</feature>
<feature type="region of interest" description="Disordered" evidence="2">
    <location>
        <begin position="90"/>
        <end position="162"/>
    </location>
</feature>
<proteinExistence type="predicted"/>
<feature type="compositionally biased region" description="Polar residues" evidence="2">
    <location>
        <begin position="623"/>
        <end position="644"/>
    </location>
</feature>
<feature type="compositionally biased region" description="Polar residues" evidence="2">
    <location>
        <begin position="584"/>
        <end position="593"/>
    </location>
</feature>
<evidence type="ECO:0000256" key="1">
    <source>
        <dbReference type="SAM" id="Coils"/>
    </source>
</evidence>
<feature type="compositionally biased region" description="Low complexity" evidence="2">
    <location>
        <begin position="468"/>
        <end position="478"/>
    </location>
</feature>
<feature type="coiled-coil region" evidence="1">
    <location>
        <begin position="195"/>
        <end position="306"/>
    </location>
</feature>
<evidence type="ECO:0000256" key="2">
    <source>
        <dbReference type="SAM" id="MobiDB-lite"/>
    </source>
</evidence>
<dbReference type="EMBL" id="OV696699">
    <property type="protein sequence ID" value="CAH1245432.1"/>
    <property type="molecule type" value="Genomic_DNA"/>
</dbReference>
<dbReference type="OrthoDB" id="10029252at2759"/>
<dbReference type="GO" id="GO:0002020">
    <property type="term" value="F:protease binding"/>
    <property type="evidence" value="ECO:0007669"/>
    <property type="project" value="InterPro"/>
</dbReference>
<feature type="compositionally biased region" description="Polar residues" evidence="2">
    <location>
        <begin position="139"/>
        <end position="148"/>
    </location>
</feature>
<accession>A0A8K0EAQ8</accession>
<dbReference type="CDD" id="cd01671">
    <property type="entry name" value="CARD"/>
    <property type="match status" value="1"/>
</dbReference>
<gene>
    <name evidence="4" type="primary">Hypp7484</name>
    <name evidence="4" type="ORF">BLAG_LOCUS7765</name>
</gene>
<feature type="compositionally biased region" description="Polar residues" evidence="2">
    <location>
        <begin position="560"/>
        <end position="576"/>
    </location>
</feature>
<dbReference type="InterPro" id="IPR001315">
    <property type="entry name" value="CARD"/>
</dbReference>
<dbReference type="Gene3D" id="1.10.533.10">
    <property type="entry name" value="Death Domain, Fas"/>
    <property type="match status" value="1"/>
</dbReference>
<evidence type="ECO:0000259" key="3">
    <source>
        <dbReference type="PROSITE" id="PS50209"/>
    </source>
</evidence>
<dbReference type="AlphaFoldDB" id="A0A8K0EAQ8"/>
<sequence>MKDAKRLAEVVQKHRELLVAELELTKVLQELKGHELLTKRALRNIEGAASRQRQNEAFLQALLEAGPSAFQTFCDALVRTNQSRLEGLLRAESPAGSSGSLTNGVDSHGGSEDEKVRTLESPDDVEYSSARRRSSTASDNSGRYQSIQIPRDLSDLTGSTSSSLQITPIDEVYLEQSGDGSITPSSGRRSVFSENEVLRRDNLELQRQRDLLNREIQRLMDENRRVKEDRDGIRREKDKFCSKEYDAIEKLRELKDTYQQLKETYDTLRRKQNNVEFKARKNGKVNNELRRKLAKLEAKFKEMVRDATDRGVQTEHSEQDVFEQIKRSERKLRDSLDKQSRMETQMKESEAEKEKFRQTGNAKHRELLKAERKTKRQDDIIRALTREKTEMEERLKRMAAQVEYYRNECKKQKDKSIMRHDSHSRMIFTEASGIKFHQESNRSVLKPSNWHASHSGPHKSTHAHGHAHSAPAHGHTAPNSPPPQPKADSGAEPGKGSSPVDVTDDKTKSPSAKKSVRFSEHNETFHIDTPQSSPQVTHRQSGEASTAVTKPPASAGQPKLSHSNSFTKPAVTSSNPYGRPATAAHQSGHSSVSPPGGASALNGIGAAKPATPSPGNPYGKSASAGSTPRTSMFSKPASANSASSIPGKGNSRLASKTSTVTSSGYGQNRPSTAATNGGTPKPSSAKNVSSIQNRKGNG</sequence>
<dbReference type="PANTHER" id="PTHR15034">
    <property type="entry name" value="DEATH DOMAIN-CONTAINING PROTEIN CRADD"/>
    <property type="match status" value="1"/>
</dbReference>
<feature type="compositionally biased region" description="Basic and acidic residues" evidence="2">
    <location>
        <begin position="517"/>
        <end position="526"/>
    </location>
</feature>
<evidence type="ECO:0000313" key="4">
    <source>
        <dbReference type="EMBL" id="CAH1245432.1"/>
    </source>
</evidence>
<dbReference type="Pfam" id="PF00619">
    <property type="entry name" value="CARD"/>
    <property type="match status" value="1"/>
</dbReference>
<protein>
    <submittedName>
        <fullName evidence="4">Hypp7484 protein</fullName>
    </submittedName>
</protein>